<feature type="signal peptide" evidence="15">
    <location>
        <begin position="1"/>
        <end position="21"/>
    </location>
</feature>
<evidence type="ECO:0000256" key="8">
    <source>
        <dbReference type="ARBA" id="ARBA00022848"/>
    </source>
</evidence>
<dbReference type="PROSITE" id="PS00086">
    <property type="entry name" value="CYTOCHROME_P450"/>
    <property type="match status" value="1"/>
</dbReference>
<keyword evidence="12" id="KW-0472">Membrane</keyword>
<dbReference type="InterPro" id="IPR002401">
    <property type="entry name" value="Cyt_P450_E_grp-I"/>
</dbReference>
<evidence type="ECO:0000256" key="13">
    <source>
        <dbReference type="PIRSR" id="PIRSR602401-1"/>
    </source>
</evidence>
<protein>
    <recommendedName>
        <fullName evidence="18">Steroid 17-alpha-hydroxylase/17,20 lyase</fullName>
    </recommendedName>
</protein>
<evidence type="ECO:0008006" key="18">
    <source>
        <dbReference type="Google" id="ProtNLM"/>
    </source>
</evidence>
<evidence type="ECO:0000313" key="16">
    <source>
        <dbReference type="EMBL" id="CAH1774343.1"/>
    </source>
</evidence>
<evidence type="ECO:0000256" key="12">
    <source>
        <dbReference type="ARBA" id="ARBA00023136"/>
    </source>
</evidence>
<dbReference type="GO" id="GO:0004508">
    <property type="term" value="F:steroid 17-alpha-monooxygenase activity"/>
    <property type="evidence" value="ECO:0007669"/>
    <property type="project" value="TreeGrafter"/>
</dbReference>
<gene>
    <name evidence="16" type="ORF">OFUS_LOCUS1825</name>
</gene>
<keyword evidence="8" id="KW-0492">Microsome</keyword>
<evidence type="ECO:0000256" key="11">
    <source>
        <dbReference type="ARBA" id="ARBA00023033"/>
    </source>
</evidence>
<dbReference type="GO" id="GO:0042446">
    <property type="term" value="P:hormone biosynthetic process"/>
    <property type="evidence" value="ECO:0007669"/>
    <property type="project" value="TreeGrafter"/>
</dbReference>
<comment type="similarity">
    <text evidence="4 14">Belongs to the cytochrome P450 family.</text>
</comment>
<dbReference type="GO" id="GO:0005789">
    <property type="term" value="C:endoplasmic reticulum membrane"/>
    <property type="evidence" value="ECO:0007669"/>
    <property type="project" value="UniProtKB-SubCell"/>
</dbReference>
<dbReference type="Gene3D" id="1.10.630.10">
    <property type="entry name" value="Cytochrome P450"/>
    <property type="match status" value="1"/>
</dbReference>
<evidence type="ECO:0000256" key="1">
    <source>
        <dbReference type="ARBA" id="ARBA00001971"/>
    </source>
</evidence>
<dbReference type="InterPro" id="IPR001128">
    <property type="entry name" value="Cyt_P450"/>
</dbReference>
<dbReference type="FunFam" id="1.10.630.10:FF:000238">
    <property type="entry name" value="Cytochrome P450 2A6"/>
    <property type="match status" value="1"/>
</dbReference>
<dbReference type="InterPro" id="IPR017972">
    <property type="entry name" value="Cyt_P450_CS"/>
</dbReference>
<reference evidence="16" key="1">
    <citation type="submission" date="2022-03" db="EMBL/GenBank/DDBJ databases">
        <authorList>
            <person name="Martin C."/>
        </authorList>
    </citation>
    <scope>NUCLEOTIDE SEQUENCE</scope>
</reference>
<keyword evidence="10 13" id="KW-0408">Iron</keyword>
<dbReference type="GO" id="GO:0020037">
    <property type="term" value="F:heme binding"/>
    <property type="evidence" value="ECO:0007669"/>
    <property type="project" value="InterPro"/>
</dbReference>
<evidence type="ECO:0000256" key="15">
    <source>
        <dbReference type="SAM" id="SignalP"/>
    </source>
</evidence>
<comment type="caution">
    <text evidence="16">The sequence shown here is derived from an EMBL/GenBank/DDBJ whole genome shotgun (WGS) entry which is preliminary data.</text>
</comment>
<keyword evidence="11 14" id="KW-0503">Monooxygenase</keyword>
<dbReference type="EMBL" id="CAIIXF020000001">
    <property type="protein sequence ID" value="CAH1774343.1"/>
    <property type="molecule type" value="Genomic_DNA"/>
</dbReference>
<dbReference type="PANTHER" id="PTHR24289:SF1">
    <property type="entry name" value="STEROID 17-ALPHA-HYDROXYLASE_17,20 LYASE"/>
    <property type="match status" value="1"/>
</dbReference>
<dbReference type="AlphaFoldDB" id="A0A8S4N102"/>
<keyword evidence="5 13" id="KW-0349">Heme</keyword>
<evidence type="ECO:0000313" key="17">
    <source>
        <dbReference type="Proteomes" id="UP000749559"/>
    </source>
</evidence>
<dbReference type="Proteomes" id="UP000749559">
    <property type="component" value="Unassembled WGS sequence"/>
</dbReference>
<evidence type="ECO:0000256" key="7">
    <source>
        <dbReference type="ARBA" id="ARBA00022824"/>
    </source>
</evidence>
<dbReference type="PRINTS" id="PR00385">
    <property type="entry name" value="P450"/>
</dbReference>
<comment type="subcellular location">
    <subcellularLocation>
        <location evidence="3">Endoplasmic reticulum membrane</location>
        <topology evidence="3">Peripheral membrane protein</topology>
    </subcellularLocation>
    <subcellularLocation>
        <location evidence="2">Microsome membrane</location>
        <topology evidence="2">Peripheral membrane protein</topology>
    </subcellularLocation>
</comment>
<dbReference type="InterPro" id="IPR036396">
    <property type="entry name" value="Cyt_P450_sf"/>
</dbReference>
<evidence type="ECO:0000256" key="2">
    <source>
        <dbReference type="ARBA" id="ARBA00004174"/>
    </source>
</evidence>
<dbReference type="PRINTS" id="PR00463">
    <property type="entry name" value="EP450I"/>
</dbReference>
<dbReference type="GO" id="GO:0042448">
    <property type="term" value="P:progesterone metabolic process"/>
    <property type="evidence" value="ECO:0007669"/>
    <property type="project" value="TreeGrafter"/>
</dbReference>
<name>A0A8S4N102_OWEFU</name>
<evidence type="ECO:0000256" key="14">
    <source>
        <dbReference type="RuleBase" id="RU000461"/>
    </source>
</evidence>
<evidence type="ECO:0000256" key="9">
    <source>
        <dbReference type="ARBA" id="ARBA00023002"/>
    </source>
</evidence>
<evidence type="ECO:0000256" key="10">
    <source>
        <dbReference type="ARBA" id="ARBA00023004"/>
    </source>
</evidence>
<keyword evidence="9 14" id="KW-0560">Oxidoreductase</keyword>
<feature type="binding site" description="axial binding residue" evidence="13">
    <location>
        <position position="441"/>
    </location>
    <ligand>
        <name>heme</name>
        <dbReference type="ChEBI" id="CHEBI:30413"/>
    </ligand>
    <ligandPart>
        <name>Fe</name>
        <dbReference type="ChEBI" id="CHEBI:18248"/>
    </ligandPart>
</feature>
<dbReference type="Pfam" id="PF00067">
    <property type="entry name" value="p450"/>
    <property type="match status" value="1"/>
</dbReference>
<evidence type="ECO:0000256" key="6">
    <source>
        <dbReference type="ARBA" id="ARBA00022723"/>
    </source>
</evidence>
<dbReference type="GO" id="GO:0005506">
    <property type="term" value="F:iron ion binding"/>
    <property type="evidence" value="ECO:0007669"/>
    <property type="project" value="InterPro"/>
</dbReference>
<keyword evidence="17" id="KW-1185">Reference proteome</keyword>
<evidence type="ECO:0000256" key="5">
    <source>
        <dbReference type="ARBA" id="ARBA00022617"/>
    </source>
</evidence>
<sequence>MFTSIAIVITIVLLWLLKSLLHSKLRHIPGPKGNILVGNALQLDKDRLYIQLQEWGETYGNVFKVQLFRDEIVVVSAYDEIKEVLIDKSNDFAGRRNGYTMEYMYGPVGEDKAGAPQDVSFQDYSAEYVTCKKFTHQALKQYGDGMDKIVSLAMDEIQNCVTDFLSHGGNPFDPKESVYRCTLNIMIGLILGKKVEHDSFDFKEVYKILNIGQEMNECGDSLALDIFPWLRFCGNRTYKALQNFKRNKDALLVSWIQQSEISLQSGERSNGACETLVQYLREGKLSYGNVHGIVSDILFAGVSTTSTTLTAFFLVLINKPAVQEKIQEEIDRVIGGERLPTLKDRSNMPYTCAAILEALRYTTTLALSLPHRTVRDTSVGGFSVPNDTTVWVNLWAMHHDDRYFEDPYTYRVERFLGEDGDLLPPNERKSFLPFGVGRRVCLGETLARARLFLFVASLLQKVDILPENETNIPDPDPAKFNYAMVNIPTPFNIVVKQRKLWNGGAK</sequence>
<evidence type="ECO:0000256" key="4">
    <source>
        <dbReference type="ARBA" id="ARBA00010617"/>
    </source>
</evidence>
<proteinExistence type="inferred from homology"/>
<accession>A0A8S4N102</accession>
<feature type="chain" id="PRO_5035863231" description="Steroid 17-alpha-hydroxylase/17,20 lyase" evidence="15">
    <location>
        <begin position="22"/>
        <end position="506"/>
    </location>
</feature>
<keyword evidence="15" id="KW-0732">Signal</keyword>
<organism evidence="16 17">
    <name type="scientific">Owenia fusiformis</name>
    <name type="common">Polychaete worm</name>
    <dbReference type="NCBI Taxonomy" id="6347"/>
    <lineage>
        <taxon>Eukaryota</taxon>
        <taxon>Metazoa</taxon>
        <taxon>Spiralia</taxon>
        <taxon>Lophotrochozoa</taxon>
        <taxon>Annelida</taxon>
        <taxon>Polychaeta</taxon>
        <taxon>Sedentaria</taxon>
        <taxon>Canalipalpata</taxon>
        <taxon>Sabellida</taxon>
        <taxon>Oweniida</taxon>
        <taxon>Oweniidae</taxon>
        <taxon>Owenia</taxon>
    </lineage>
</organism>
<dbReference type="PANTHER" id="PTHR24289">
    <property type="entry name" value="STEROID 17-ALPHA-HYDROXYLASE/17,20 LYASE"/>
    <property type="match status" value="1"/>
</dbReference>
<comment type="cofactor">
    <cofactor evidence="1 13">
        <name>heme</name>
        <dbReference type="ChEBI" id="CHEBI:30413"/>
    </cofactor>
</comment>
<dbReference type="SUPFAM" id="SSF48264">
    <property type="entry name" value="Cytochrome P450"/>
    <property type="match status" value="1"/>
</dbReference>
<keyword evidence="7" id="KW-0256">Endoplasmic reticulum</keyword>
<evidence type="ECO:0000256" key="3">
    <source>
        <dbReference type="ARBA" id="ARBA00004406"/>
    </source>
</evidence>
<keyword evidence="6 13" id="KW-0479">Metal-binding</keyword>
<dbReference type="OrthoDB" id="6141112at2759"/>